<protein>
    <submittedName>
        <fullName evidence="2">Uncharacterized protein</fullName>
    </submittedName>
</protein>
<evidence type="ECO:0000313" key="3">
    <source>
        <dbReference type="Proteomes" id="UP000242818"/>
    </source>
</evidence>
<evidence type="ECO:0000313" key="2">
    <source>
        <dbReference type="EMBL" id="SCC22462.1"/>
    </source>
</evidence>
<name>A0A1C4CTU3_9BACT</name>
<dbReference type="Proteomes" id="UP000242818">
    <property type="component" value="Unassembled WGS sequence"/>
</dbReference>
<gene>
    <name evidence="2" type="ORF">GA0116948_104294</name>
</gene>
<feature type="region of interest" description="Disordered" evidence="1">
    <location>
        <begin position="36"/>
        <end position="65"/>
    </location>
</feature>
<organism evidence="2 3">
    <name type="scientific">Chitinophaga costaii</name>
    <dbReference type="NCBI Taxonomy" id="1335309"/>
    <lineage>
        <taxon>Bacteria</taxon>
        <taxon>Pseudomonadati</taxon>
        <taxon>Bacteroidota</taxon>
        <taxon>Chitinophagia</taxon>
        <taxon>Chitinophagales</taxon>
        <taxon>Chitinophagaceae</taxon>
        <taxon>Chitinophaga</taxon>
    </lineage>
</organism>
<sequence length="152" mass="17126">MKKICLFPLLLYCMAMKPGPHASNYDFQEKHAVALKSSPKKPKQCNPRTAVKRQPPHTNEAAPSELQQFNEASFTITRWQYGDLDADNNKRDALILLTDTQEADSNYRDLTLKPRTVKLLIRGANGKLREVMKNNHCLANKEEGGASGIDPF</sequence>
<evidence type="ECO:0000256" key="1">
    <source>
        <dbReference type="SAM" id="MobiDB-lite"/>
    </source>
</evidence>
<keyword evidence="3" id="KW-1185">Reference proteome</keyword>
<reference evidence="2 3" key="1">
    <citation type="submission" date="2016-08" db="EMBL/GenBank/DDBJ databases">
        <authorList>
            <person name="Seilhamer J.J."/>
        </authorList>
    </citation>
    <scope>NUCLEOTIDE SEQUENCE [LARGE SCALE GENOMIC DNA]</scope>
    <source>
        <strain evidence="2 3">A37T2</strain>
    </source>
</reference>
<dbReference type="AlphaFoldDB" id="A0A1C4CTU3"/>
<dbReference type="OrthoDB" id="86940at2"/>
<proteinExistence type="predicted"/>
<dbReference type="EMBL" id="FMAR01000004">
    <property type="protein sequence ID" value="SCC22462.1"/>
    <property type="molecule type" value="Genomic_DNA"/>
</dbReference>
<accession>A0A1C4CTU3</accession>
<dbReference type="RefSeq" id="WP_123891715.1">
    <property type="nucleotide sequence ID" value="NZ_FMAR01000004.1"/>
</dbReference>